<name>A0A914QDQ0_9BILA</name>
<dbReference type="Proteomes" id="UP000887578">
    <property type="component" value="Unplaced"/>
</dbReference>
<sequence length="210" mass="23325">MVNGSTELNCNSIFLAANENDYLWFAFINGAIMEFIINDNVTIAGPVLDFESNYDVQTYVSTTGIMIFQFMNQLMQNQPWTAFDAIVLPFSPSSVSDCPFSGQSITMNSDTIIPISSDFGIYTNASKNCSIGLNVSLYDPQVLYLKGSELNIMLYNIYNIYDQNGFFGIISIVPINANHFEGCQYTSNDNGSMSISNLDYINGYNAFTVC</sequence>
<proteinExistence type="predicted"/>
<dbReference type="AlphaFoldDB" id="A0A914QDQ0"/>
<keyword evidence="1" id="KW-1185">Reference proteome</keyword>
<accession>A0A914QDQ0</accession>
<dbReference type="WBParaSite" id="PDA_v2.g29777.t1">
    <property type="protein sequence ID" value="PDA_v2.g29777.t1"/>
    <property type="gene ID" value="PDA_v2.g29777"/>
</dbReference>
<evidence type="ECO:0000313" key="2">
    <source>
        <dbReference type="WBParaSite" id="PDA_v2.g29777.t1"/>
    </source>
</evidence>
<organism evidence="1 2">
    <name type="scientific">Panagrolaimus davidi</name>
    <dbReference type="NCBI Taxonomy" id="227884"/>
    <lineage>
        <taxon>Eukaryota</taxon>
        <taxon>Metazoa</taxon>
        <taxon>Ecdysozoa</taxon>
        <taxon>Nematoda</taxon>
        <taxon>Chromadorea</taxon>
        <taxon>Rhabditida</taxon>
        <taxon>Tylenchina</taxon>
        <taxon>Panagrolaimomorpha</taxon>
        <taxon>Panagrolaimoidea</taxon>
        <taxon>Panagrolaimidae</taxon>
        <taxon>Panagrolaimus</taxon>
    </lineage>
</organism>
<protein>
    <submittedName>
        <fullName evidence="2">CUB domain-containing protein</fullName>
    </submittedName>
</protein>
<evidence type="ECO:0000313" key="1">
    <source>
        <dbReference type="Proteomes" id="UP000887578"/>
    </source>
</evidence>
<reference evidence="2" key="1">
    <citation type="submission" date="2022-11" db="UniProtKB">
        <authorList>
            <consortium name="WormBaseParasite"/>
        </authorList>
    </citation>
    <scope>IDENTIFICATION</scope>
</reference>